<dbReference type="GO" id="GO:0008610">
    <property type="term" value="P:lipid biosynthetic process"/>
    <property type="evidence" value="ECO:0007669"/>
    <property type="project" value="UniProtKB-ARBA"/>
</dbReference>
<comment type="caution">
    <text evidence="3">The sequence shown here is derived from an EMBL/GenBank/DDBJ whole genome shotgun (WGS) entry which is preliminary data.</text>
</comment>
<dbReference type="RefSeq" id="WP_310413227.1">
    <property type="nucleotide sequence ID" value="NZ_JAVDYC010000001.1"/>
</dbReference>
<proteinExistence type="predicted"/>
<dbReference type="PIRSF" id="PIRSF015921">
    <property type="entry name" value="FA_sphinglp_des"/>
    <property type="match status" value="1"/>
</dbReference>
<dbReference type="Proteomes" id="UP001183629">
    <property type="component" value="Unassembled WGS sequence"/>
</dbReference>
<dbReference type="InterPro" id="IPR005804">
    <property type="entry name" value="FA_desaturase_dom"/>
</dbReference>
<accession>A0AAE3ZMP1</accession>
<dbReference type="InterPro" id="IPR012171">
    <property type="entry name" value="Fatty_acid_desaturase"/>
</dbReference>
<dbReference type="AlphaFoldDB" id="A0AAE3ZMP1"/>
<keyword evidence="1" id="KW-1133">Transmembrane helix</keyword>
<name>A0AAE3ZMP1_9ACTN</name>
<feature type="transmembrane region" description="Helical" evidence="1">
    <location>
        <begin position="41"/>
        <end position="63"/>
    </location>
</feature>
<feature type="transmembrane region" description="Helical" evidence="1">
    <location>
        <begin position="201"/>
        <end position="219"/>
    </location>
</feature>
<dbReference type="GO" id="GO:0016020">
    <property type="term" value="C:membrane"/>
    <property type="evidence" value="ECO:0007669"/>
    <property type="project" value="TreeGrafter"/>
</dbReference>
<keyword evidence="1" id="KW-0812">Transmembrane</keyword>
<gene>
    <name evidence="3" type="ORF">J2S44_002847</name>
</gene>
<dbReference type="Pfam" id="PF00487">
    <property type="entry name" value="FA_desaturase"/>
    <property type="match status" value="1"/>
</dbReference>
<dbReference type="CDD" id="cd03506">
    <property type="entry name" value="Delta6-FADS-like"/>
    <property type="match status" value="1"/>
</dbReference>
<evidence type="ECO:0000313" key="3">
    <source>
        <dbReference type="EMBL" id="MDR7322597.1"/>
    </source>
</evidence>
<protein>
    <submittedName>
        <fullName evidence="3">Fatty acid desaturase</fullName>
    </submittedName>
</protein>
<keyword evidence="4" id="KW-1185">Reference proteome</keyword>
<dbReference type="GO" id="GO:0016717">
    <property type="term" value="F:oxidoreductase activity, acting on paired donors, with oxidation of a pair of donors resulting in the reduction of molecular oxygen to two molecules of water"/>
    <property type="evidence" value="ECO:0007669"/>
    <property type="project" value="TreeGrafter"/>
</dbReference>
<evidence type="ECO:0000313" key="4">
    <source>
        <dbReference type="Proteomes" id="UP001183629"/>
    </source>
</evidence>
<evidence type="ECO:0000256" key="1">
    <source>
        <dbReference type="SAM" id="Phobius"/>
    </source>
</evidence>
<evidence type="ECO:0000259" key="2">
    <source>
        <dbReference type="Pfam" id="PF00487"/>
    </source>
</evidence>
<dbReference type="PANTHER" id="PTHR19353:SF19">
    <property type="entry name" value="DELTA(5) FATTY ACID DESATURASE C-RELATED"/>
    <property type="match status" value="1"/>
</dbReference>
<organism evidence="3 4">
    <name type="scientific">Catenuloplanes niger</name>
    <dbReference type="NCBI Taxonomy" id="587534"/>
    <lineage>
        <taxon>Bacteria</taxon>
        <taxon>Bacillati</taxon>
        <taxon>Actinomycetota</taxon>
        <taxon>Actinomycetes</taxon>
        <taxon>Micromonosporales</taxon>
        <taxon>Micromonosporaceae</taxon>
        <taxon>Catenuloplanes</taxon>
    </lineage>
</organism>
<keyword evidence="1" id="KW-0472">Membrane</keyword>
<dbReference type="EMBL" id="JAVDYC010000001">
    <property type="protein sequence ID" value="MDR7322597.1"/>
    <property type="molecule type" value="Genomic_DNA"/>
</dbReference>
<sequence>MTTLAVATVPKPRTKTGGSDFAVLARRINASGLLERQTGHYVVRMAVVALMLAGGWTAFFLIGSSWWQLLTAAFLAVTFTQIGLLAHDLAHRQVFRTKRPGEIAGRIAGNLGIGMSYGWWMDKHTRHHNNPNHDDLDPDVAPEVLIWATESAVGRRGLKSFIARHQAALFFPLITLLAADLKISSIKALRNGTMKRPRVEATLLIMHAVGYLAALLFVLSPVQAVVFLLVHQALFGLYLGMTFAPNHKGMPHPTGDEDFLRKQVLTSRNVRGGRFTDAALGGLNYQIEHHLFPGMPAPNLRKAQPIVQAYCAEIGVPYEQTSLVTSYRQALQYLHEVGAPARAEHAARTGR</sequence>
<feature type="transmembrane region" description="Helical" evidence="1">
    <location>
        <begin position="69"/>
        <end position="91"/>
    </location>
</feature>
<dbReference type="PANTHER" id="PTHR19353">
    <property type="entry name" value="FATTY ACID DESATURASE 2"/>
    <property type="match status" value="1"/>
</dbReference>
<reference evidence="3 4" key="1">
    <citation type="submission" date="2023-07" db="EMBL/GenBank/DDBJ databases">
        <title>Sequencing the genomes of 1000 actinobacteria strains.</title>
        <authorList>
            <person name="Klenk H.-P."/>
        </authorList>
    </citation>
    <scope>NUCLEOTIDE SEQUENCE [LARGE SCALE GENOMIC DNA]</scope>
    <source>
        <strain evidence="3 4">DSM 44711</strain>
    </source>
</reference>
<feature type="domain" description="Fatty acid desaturase" evidence="2">
    <location>
        <begin position="65"/>
        <end position="321"/>
    </location>
</feature>